<gene>
    <name evidence="2" type="ORF">FHR90_001163</name>
    <name evidence="3" type="ORF">HUK83_09775</name>
</gene>
<dbReference type="InterPro" id="IPR036388">
    <property type="entry name" value="WH-like_DNA-bd_sf"/>
</dbReference>
<dbReference type="Pfam" id="PF12802">
    <property type="entry name" value="MarR_2"/>
    <property type="match status" value="1"/>
</dbReference>
<dbReference type="Proteomes" id="UP000565205">
    <property type="component" value="Unassembled WGS sequence"/>
</dbReference>
<comment type="caution">
    <text evidence="2">The sequence shown here is derived from an EMBL/GenBank/DDBJ whole genome shotgun (WGS) entry which is preliminary data.</text>
</comment>
<dbReference type="InterPro" id="IPR039422">
    <property type="entry name" value="MarR/SlyA-like"/>
</dbReference>
<dbReference type="GO" id="GO:0003700">
    <property type="term" value="F:DNA-binding transcription factor activity"/>
    <property type="evidence" value="ECO:0007669"/>
    <property type="project" value="InterPro"/>
</dbReference>
<sequence>MEIALPQRDIVDAMRVSRATVSDLIDALVREGMVVTNPCDSDRRRVLCRLTEAGHAATQRLICDNATRLRESFGGLSDAELMTLTGLLGRLG</sequence>
<name>A0A839UYW6_9PROT</name>
<keyword evidence="2" id="KW-0238">DNA-binding</keyword>
<dbReference type="Gene3D" id="1.10.10.10">
    <property type="entry name" value="Winged helix-like DNA-binding domain superfamily/Winged helix DNA-binding domain"/>
    <property type="match status" value="1"/>
</dbReference>
<keyword evidence="4" id="KW-1185">Reference proteome</keyword>
<evidence type="ECO:0000259" key="1">
    <source>
        <dbReference type="PROSITE" id="PS50995"/>
    </source>
</evidence>
<evidence type="ECO:0000313" key="3">
    <source>
        <dbReference type="EMBL" id="NVN30616.1"/>
    </source>
</evidence>
<dbReference type="PROSITE" id="PS50995">
    <property type="entry name" value="HTH_MARR_2"/>
    <property type="match status" value="1"/>
</dbReference>
<reference evidence="3 5" key="1">
    <citation type="submission" date="2020-06" db="EMBL/GenBank/DDBJ databases">
        <title>Description of novel acetic acid bacteria.</title>
        <authorList>
            <person name="Sombolestani A."/>
        </authorList>
    </citation>
    <scope>NUCLEOTIDE SEQUENCE [LARGE SCALE GENOMIC DNA]</scope>
    <source>
        <strain evidence="3 5">LMG 26838</strain>
    </source>
</reference>
<evidence type="ECO:0000313" key="4">
    <source>
        <dbReference type="Proteomes" id="UP000557688"/>
    </source>
</evidence>
<dbReference type="EMBL" id="JABXXQ010000184">
    <property type="protein sequence ID" value="NVN30616.1"/>
    <property type="molecule type" value="Genomic_DNA"/>
</dbReference>
<accession>A0A839UYW6</accession>
<protein>
    <submittedName>
        <fullName evidence="2">DNA-binding MarR family transcriptional regulator</fullName>
    </submittedName>
    <submittedName>
        <fullName evidence="3">Winged helix DNA-binding protein</fullName>
    </submittedName>
</protein>
<dbReference type="EMBL" id="JACHXV010000004">
    <property type="protein sequence ID" value="MBB3173340.1"/>
    <property type="molecule type" value="Genomic_DNA"/>
</dbReference>
<dbReference type="RefSeq" id="WP_176624293.1">
    <property type="nucleotide sequence ID" value="NZ_JABXXQ010000184.1"/>
</dbReference>
<dbReference type="InterPro" id="IPR000835">
    <property type="entry name" value="HTH_MarR-typ"/>
</dbReference>
<dbReference type="SMART" id="SM00347">
    <property type="entry name" value="HTH_MARR"/>
    <property type="match status" value="1"/>
</dbReference>
<evidence type="ECO:0000313" key="2">
    <source>
        <dbReference type="EMBL" id="MBB3173340.1"/>
    </source>
</evidence>
<proteinExistence type="predicted"/>
<feature type="domain" description="HTH marR-type" evidence="1">
    <location>
        <begin position="1"/>
        <end position="92"/>
    </location>
</feature>
<dbReference type="GO" id="GO:0003677">
    <property type="term" value="F:DNA binding"/>
    <property type="evidence" value="ECO:0007669"/>
    <property type="project" value="UniProtKB-KW"/>
</dbReference>
<dbReference type="Proteomes" id="UP000557688">
    <property type="component" value="Unassembled WGS sequence"/>
</dbReference>
<dbReference type="InterPro" id="IPR036390">
    <property type="entry name" value="WH_DNA-bd_sf"/>
</dbReference>
<dbReference type="GO" id="GO:0006950">
    <property type="term" value="P:response to stress"/>
    <property type="evidence" value="ECO:0007669"/>
    <property type="project" value="TreeGrafter"/>
</dbReference>
<dbReference type="PRINTS" id="PR00598">
    <property type="entry name" value="HTHMARR"/>
</dbReference>
<dbReference type="PANTHER" id="PTHR33164:SF43">
    <property type="entry name" value="HTH-TYPE TRANSCRIPTIONAL REPRESSOR YETL"/>
    <property type="match status" value="1"/>
</dbReference>
<dbReference type="PANTHER" id="PTHR33164">
    <property type="entry name" value="TRANSCRIPTIONAL REGULATOR, MARR FAMILY"/>
    <property type="match status" value="1"/>
</dbReference>
<organism evidence="2 4">
    <name type="scientific">Endobacter medicaginis</name>
    <dbReference type="NCBI Taxonomy" id="1181271"/>
    <lineage>
        <taxon>Bacteria</taxon>
        <taxon>Pseudomonadati</taxon>
        <taxon>Pseudomonadota</taxon>
        <taxon>Alphaproteobacteria</taxon>
        <taxon>Acetobacterales</taxon>
        <taxon>Acetobacteraceae</taxon>
        <taxon>Endobacter</taxon>
    </lineage>
</organism>
<evidence type="ECO:0000313" key="5">
    <source>
        <dbReference type="Proteomes" id="UP000565205"/>
    </source>
</evidence>
<dbReference type="SUPFAM" id="SSF46785">
    <property type="entry name" value="Winged helix' DNA-binding domain"/>
    <property type="match status" value="1"/>
</dbReference>
<reference evidence="2 4" key="2">
    <citation type="submission" date="2020-08" db="EMBL/GenBank/DDBJ databases">
        <title>Genomic Encyclopedia of Type Strains, Phase III (KMG-III): the genomes of soil and plant-associated and newly described type strains.</title>
        <authorList>
            <person name="Whitman W."/>
        </authorList>
    </citation>
    <scope>NUCLEOTIDE SEQUENCE [LARGE SCALE GENOMIC DNA]</scope>
    <source>
        <strain evidence="2 4">CECT 8088</strain>
    </source>
</reference>
<dbReference type="AlphaFoldDB" id="A0A839UYW6"/>